<evidence type="ECO:0000313" key="4">
    <source>
        <dbReference type="Proteomes" id="UP000198925"/>
    </source>
</evidence>
<dbReference type="Pfam" id="PF00535">
    <property type="entry name" value="Glycos_transf_2"/>
    <property type="match status" value="1"/>
</dbReference>
<dbReference type="CDD" id="cd04179">
    <property type="entry name" value="DPM_DPG-synthase_like"/>
    <property type="match status" value="1"/>
</dbReference>
<keyword evidence="1" id="KW-1133">Transmembrane helix</keyword>
<keyword evidence="1" id="KW-0472">Membrane</keyword>
<evidence type="ECO:0000259" key="2">
    <source>
        <dbReference type="Pfam" id="PF00535"/>
    </source>
</evidence>
<name>A0A1G6PPA0_9PROT</name>
<accession>A0A1G6PPA0</accession>
<proteinExistence type="predicted"/>
<keyword evidence="3" id="KW-0808">Transferase</keyword>
<dbReference type="STRING" id="938405.SAMN02927895_02178"/>
<dbReference type="PANTHER" id="PTHR48090:SF7">
    <property type="entry name" value="RFBJ PROTEIN"/>
    <property type="match status" value="1"/>
</dbReference>
<dbReference type="SUPFAM" id="SSF53448">
    <property type="entry name" value="Nucleotide-diphospho-sugar transferases"/>
    <property type="match status" value="1"/>
</dbReference>
<feature type="transmembrane region" description="Helical" evidence="1">
    <location>
        <begin position="252"/>
        <end position="274"/>
    </location>
</feature>
<dbReference type="AlphaFoldDB" id="A0A1G6PPA0"/>
<dbReference type="EMBL" id="FMZX01000002">
    <property type="protein sequence ID" value="SDC81474.1"/>
    <property type="molecule type" value="Genomic_DNA"/>
</dbReference>
<dbReference type="PANTHER" id="PTHR48090">
    <property type="entry name" value="UNDECAPRENYL-PHOSPHATE 4-DEOXY-4-FORMAMIDO-L-ARABINOSE TRANSFERASE-RELATED"/>
    <property type="match status" value="1"/>
</dbReference>
<dbReference type="InterPro" id="IPR001173">
    <property type="entry name" value="Glyco_trans_2-like"/>
</dbReference>
<evidence type="ECO:0000256" key="1">
    <source>
        <dbReference type="SAM" id="Phobius"/>
    </source>
</evidence>
<feature type="transmembrane region" description="Helical" evidence="1">
    <location>
        <begin position="286"/>
        <end position="309"/>
    </location>
</feature>
<dbReference type="Proteomes" id="UP000198925">
    <property type="component" value="Unassembled WGS sequence"/>
</dbReference>
<feature type="domain" description="Glycosyltransferase 2-like" evidence="2">
    <location>
        <begin position="29"/>
        <end position="141"/>
    </location>
</feature>
<dbReference type="InterPro" id="IPR029044">
    <property type="entry name" value="Nucleotide-diphossugar_trans"/>
</dbReference>
<keyword evidence="1" id="KW-0812">Transmembrane</keyword>
<evidence type="ECO:0000313" key="3">
    <source>
        <dbReference type="EMBL" id="SDC81474.1"/>
    </source>
</evidence>
<dbReference type="Gene3D" id="3.90.550.10">
    <property type="entry name" value="Spore Coat Polysaccharide Biosynthesis Protein SpsA, Chain A"/>
    <property type="match status" value="1"/>
</dbReference>
<sequence length="336" mass="36316">MPESALPDTHLTPGANLLPGYSTAPRIAVLIPCYNEEVAVPRVVTAFRAALPGATVYVYDNNSKDGTVAAARAAGAVVRTETLQGKGHVVRRMFADIEADAYVLVDGDDTYDASAAPEMLRLLFGQRLDMVTGVRRTPQEIAAAAYRPGHQLGNAVLTGMVRWVFGDRISDMLSGYRVFSRRFVKSFPALAAGFETETEFTVHALELKLPVGEVASTYKERPAGSTSKLNTYRDGFRILRTIVTLVQRERPLMFFSAAGAVLLLLAVLLAVPLLQTFLATGLVPRLPTAVLATGLVLLSFLSFVCGLILDTVTRGRQEAKRVAYLSLPAPDFEEGA</sequence>
<dbReference type="InterPro" id="IPR050256">
    <property type="entry name" value="Glycosyltransferase_2"/>
</dbReference>
<organism evidence="3 4">
    <name type="scientific">Belnapia rosea</name>
    <dbReference type="NCBI Taxonomy" id="938405"/>
    <lineage>
        <taxon>Bacteria</taxon>
        <taxon>Pseudomonadati</taxon>
        <taxon>Pseudomonadota</taxon>
        <taxon>Alphaproteobacteria</taxon>
        <taxon>Acetobacterales</taxon>
        <taxon>Roseomonadaceae</taxon>
        <taxon>Belnapia</taxon>
    </lineage>
</organism>
<dbReference type="GO" id="GO:0016740">
    <property type="term" value="F:transferase activity"/>
    <property type="evidence" value="ECO:0007669"/>
    <property type="project" value="UniProtKB-KW"/>
</dbReference>
<protein>
    <submittedName>
        <fullName evidence="3">Glycosyltransferase involved in cell wall bisynthesis</fullName>
    </submittedName>
</protein>
<gene>
    <name evidence="3" type="ORF">SAMN04487779_1002451</name>
</gene>
<keyword evidence="4" id="KW-1185">Reference proteome</keyword>
<reference evidence="3 4" key="1">
    <citation type="submission" date="2016-10" db="EMBL/GenBank/DDBJ databases">
        <authorList>
            <person name="de Groot N.N."/>
        </authorList>
    </citation>
    <scope>NUCLEOTIDE SEQUENCE [LARGE SCALE GENOMIC DNA]</scope>
    <source>
        <strain evidence="3 4">CPCC 100156</strain>
    </source>
</reference>